<dbReference type="Proteomes" id="UP000568839">
    <property type="component" value="Unassembled WGS sequence"/>
</dbReference>
<comment type="caution">
    <text evidence="1">The sequence shown here is derived from an EMBL/GenBank/DDBJ whole genome shotgun (WGS) entry which is preliminary data.</text>
</comment>
<dbReference type="AlphaFoldDB" id="A0A841PS20"/>
<gene>
    <name evidence="1" type="ORF">HNR44_001944</name>
</gene>
<sequence length="69" mass="7775">MSVTDFKAAQKWKQLPKDIRERLLRNVFCSSCGVTTIKGYTLHDDTQGVLLKGKCKTCGEDVARLVEDE</sequence>
<name>A0A841PS20_9BACL</name>
<dbReference type="EMBL" id="JACHHJ010000002">
    <property type="protein sequence ID" value="MBB6449966.1"/>
    <property type="molecule type" value="Genomic_DNA"/>
</dbReference>
<dbReference type="RefSeq" id="WP_184403900.1">
    <property type="nucleotide sequence ID" value="NZ_JACHHJ010000002.1"/>
</dbReference>
<accession>A0A841PS20</accession>
<proteinExistence type="predicted"/>
<keyword evidence="2" id="KW-1185">Reference proteome</keyword>
<reference evidence="1 2" key="1">
    <citation type="submission" date="2020-08" db="EMBL/GenBank/DDBJ databases">
        <title>Genomic Encyclopedia of Type Strains, Phase IV (KMG-IV): sequencing the most valuable type-strain genomes for metagenomic binning, comparative biology and taxonomic classification.</title>
        <authorList>
            <person name="Goeker M."/>
        </authorList>
    </citation>
    <scope>NUCLEOTIDE SEQUENCE [LARGE SCALE GENOMIC DNA]</scope>
    <source>
        <strain evidence="1 2">DSM 21769</strain>
    </source>
</reference>
<evidence type="ECO:0000313" key="1">
    <source>
        <dbReference type="EMBL" id="MBB6449966.1"/>
    </source>
</evidence>
<protein>
    <submittedName>
        <fullName evidence="1">Uncharacterized protein</fullName>
    </submittedName>
</protein>
<evidence type="ECO:0000313" key="2">
    <source>
        <dbReference type="Proteomes" id="UP000568839"/>
    </source>
</evidence>
<organism evidence="1 2">
    <name type="scientific">Geomicrobium halophilum</name>
    <dbReference type="NCBI Taxonomy" id="549000"/>
    <lineage>
        <taxon>Bacteria</taxon>
        <taxon>Bacillati</taxon>
        <taxon>Bacillota</taxon>
        <taxon>Bacilli</taxon>
        <taxon>Bacillales</taxon>
        <taxon>Geomicrobium</taxon>
    </lineage>
</organism>